<comment type="caution">
    <text evidence="2">The sequence shown here is derived from an EMBL/GenBank/DDBJ whole genome shotgun (WGS) entry which is preliminary data.</text>
</comment>
<accession>A0A9D1DQE3</accession>
<proteinExistence type="predicted"/>
<evidence type="ECO:0000313" key="3">
    <source>
        <dbReference type="Proteomes" id="UP000886785"/>
    </source>
</evidence>
<organism evidence="2 3">
    <name type="scientific">Candidatus Gallacutalibacter pullicola</name>
    <dbReference type="NCBI Taxonomy" id="2840830"/>
    <lineage>
        <taxon>Bacteria</taxon>
        <taxon>Bacillati</taxon>
        <taxon>Bacillota</taxon>
        <taxon>Clostridia</taxon>
        <taxon>Eubacteriales</taxon>
        <taxon>Candidatus Gallacutalibacter</taxon>
    </lineage>
</organism>
<gene>
    <name evidence="2" type="ORF">IAA54_05650</name>
</gene>
<reference evidence="2" key="2">
    <citation type="journal article" date="2021" name="PeerJ">
        <title>Extensive microbial diversity within the chicken gut microbiome revealed by metagenomics and culture.</title>
        <authorList>
            <person name="Gilroy R."/>
            <person name="Ravi A."/>
            <person name="Getino M."/>
            <person name="Pursley I."/>
            <person name="Horton D.L."/>
            <person name="Alikhan N.F."/>
            <person name="Baker D."/>
            <person name="Gharbi K."/>
            <person name="Hall N."/>
            <person name="Watson M."/>
            <person name="Adriaenssens E.M."/>
            <person name="Foster-Nyarko E."/>
            <person name="Jarju S."/>
            <person name="Secka A."/>
            <person name="Antonio M."/>
            <person name="Oren A."/>
            <person name="Chaudhuri R.R."/>
            <person name="La Ragione R."/>
            <person name="Hildebrand F."/>
            <person name="Pallen M.J."/>
        </authorList>
    </citation>
    <scope>NUCLEOTIDE SEQUENCE</scope>
    <source>
        <strain evidence="2">ChiSjej1B19-7085</strain>
    </source>
</reference>
<dbReference type="EMBL" id="DVHF01000064">
    <property type="protein sequence ID" value="HIR57135.1"/>
    <property type="molecule type" value="Genomic_DNA"/>
</dbReference>
<name>A0A9D1DQE3_9FIRM</name>
<dbReference type="Proteomes" id="UP000886785">
    <property type="component" value="Unassembled WGS sequence"/>
</dbReference>
<dbReference type="AlphaFoldDB" id="A0A9D1DQE3"/>
<evidence type="ECO:0000256" key="1">
    <source>
        <dbReference type="SAM" id="MobiDB-lite"/>
    </source>
</evidence>
<reference evidence="2" key="1">
    <citation type="submission" date="2020-10" db="EMBL/GenBank/DDBJ databases">
        <authorList>
            <person name="Gilroy R."/>
        </authorList>
    </citation>
    <scope>NUCLEOTIDE SEQUENCE</scope>
    <source>
        <strain evidence="2">ChiSjej1B19-7085</strain>
    </source>
</reference>
<evidence type="ECO:0000313" key="2">
    <source>
        <dbReference type="EMBL" id="HIR57135.1"/>
    </source>
</evidence>
<feature type="region of interest" description="Disordered" evidence="1">
    <location>
        <begin position="116"/>
        <end position="136"/>
    </location>
</feature>
<sequence length="136" mass="14858">MLLDSGIATIWRGTNTAPAGDMPVIEYTIQFFQSYYGDKTVGINRYWTALAHDDRADLLVEIQRNSGISTADRCEISPVLDIESAGMYKIIQVQHLLDEDGQPVTDLTLERIHAIDDEKGGDGDGGTDLPAESTDG</sequence>
<protein>
    <submittedName>
        <fullName evidence="2">Uncharacterized protein</fullName>
    </submittedName>
</protein>